<dbReference type="InterPro" id="IPR027417">
    <property type="entry name" value="P-loop_NTPase"/>
</dbReference>
<evidence type="ECO:0000313" key="3">
    <source>
        <dbReference type="EMBL" id="KAF9441392.1"/>
    </source>
</evidence>
<dbReference type="Pfam" id="PF24883">
    <property type="entry name" value="NPHP3_N"/>
    <property type="match status" value="1"/>
</dbReference>
<protein>
    <recommendedName>
        <fullName evidence="2">NACHT domain-containing protein</fullName>
    </recommendedName>
</protein>
<dbReference type="Proteomes" id="UP000807342">
    <property type="component" value="Unassembled WGS sequence"/>
</dbReference>
<dbReference type="PANTHER" id="PTHR10039">
    <property type="entry name" value="AMELOGENIN"/>
    <property type="match status" value="1"/>
</dbReference>
<evidence type="ECO:0000313" key="4">
    <source>
        <dbReference type="Proteomes" id="UP000807342"/>
    </source>
</evidence>
<dbReference type="OrthoDB" id="5967843at2759"/>
<dbReference type="SUPFAM" id="SSF52540">
    <property type="entry name" value="P-loop containing nucleoside triphosphate hydrolases"/>
    <property type="match status" value="1"/>
</dbReference>
<dbReference type="PANTHER" id="PTHR10039:SF14">
    <property type="entry name" value="NACHT DOMAIN-CONTAINING PROTEIN"/>
    <property type="match status" value="1"/>
</dbReference>
<accession>A0A9P5WZG0</accession>
<dbReference type="InterPro" id="IPR056884">
    <property type="entry name" value="NPHP3-like_N"/>
</dbReference>
<evidence type="ECO:0000259" key="2">
    <source>
        <dbReference type="PROSITE" id="PS50837"/>
    </source>
</evidence>
<organism evidence="3 4">
    <name type="scientific">Macrolepiota fuliginosa MF-IS2</name>
    <dbReference type="NCBI Taxonomy" id="1400762"/>
    <lineage>
        <taxon>Eukaryota</taxon>
        <taxon>Fungi</taxon>
        <taxon>Dikarya</taxon>
        <taxon>Basidiomycota</taxon>
        <taxon>Agaricomycotina</taxon>
        <taxon>Agaricomycetes</taxon>
        <taxon>Agaricomycetidae</taxon>
        <taxon>Agaricales</taxon>
        <taxon>Agaricineae</taxon>
        <taxon>Agaricaceae</taxon>
        <taxon>Macrolepiota</taxon>
    </lineage>
</organism>
<gene>
    <name evidence="3" type="ORF">P691DRAFT_779814</name>
</gene>
<comment type="caution">
    <text evidence="3">The sequence shown here is derived from an EMBL/GenBank/DDBJ whole genome shotgun (WGS) entry which is preliminary data.</text>
</comment>
<name>A0A9P5WZG0_9AGAR</name>
<dbReference type="AlphaFoldDB" id="A0A9P5WZG0"/>
<dbReference type="EMBL" id="MU151925">
    <property type="protein sequence ID" value="KAF9441392.1"/>
    <property type="molecule type" value="Genomic_DNA"/>
</dbReference>
<proteinExistence type="predicted"/>
<dbReference type="Gene3D" id="3.40.50.300">
    <property type="entry name" value="P-loop containing nucleotide triphosphate hydrolases"/>
    <property type="match status" value="1"/>
</dbReference>
<evidence type="ECO:0000256" key="1">
    <source>
        <dbReference type="ARBA" id="ARBA00022737"/>
    </source>
</evidence>
<reference evidence="3" key="1">
    <citation type="submission" date="2020-11" db="EMBL/GenBank/DDBJ databases">
        <authorList>
            <consortium name="DOE Joint Genome Institute"/>
            <person name="Ahrendt S."/>
            <person name="Riley R."/>
            <person name="Andreopoulos W."/>
            <person name="Labutti K."/>
            <person name="Pangilinan J."/>
            <person name="Ruiz-Duenas F.J."/>
            <person name="Barrasa J.M."/>
            <person name="Sanchez-Garcia M."/>
            <person name="Camarero S."/>
            <person name="Miyauchi S."/>
            <person name="Serrano A."/>
            <person name="Linde D."/>
            <person name="Babiker R."/>
            <person name="Drula E."/>
            <person name="Ayuso-Fernandez I."/>
            <person name="Pacheco R."/>
            <person name="Padilla G."/>
            <person name="Ferreira P."/>
            <person name="Barriuso J."/>
            <person name="Kellner H."/>
            <person name="Castanera R."/>
            <person name="Alfaro M."/>
            <person name="Ramirez L."/>
            <person name="Pisabarro A.G."/>
            <person name="Kuo A."/>
            <person name="Tritt A."/>
            <person name="Lipzen A."/>
            <person name="He G."/>
            <person name="Yan M."/>
            <person name="Ng V."/>
            <person name="Cullen D."/>
            <person name="Martin F."/>
            <person name="Rosso M.-N."/>
            <person name="Henrissat B."/>
            <person name="Hibbett D."/>
            <person name="Martinez A.T."/>
            <person name="Grigoriev I.V."/>
        </authorList>
    </citation>
    <scope>NUCLEOTIDE SEQUENCE</scope>
    <source>
        <strain evidence="3">MF-IS2</strain>
    </source>
</reference>
<dbReference type="PROSITE" id="PS50837">
    <property type="entry name" value="NACHT"/>
    <property type="match status" value="1"/>
</dbReference>
<keyword evidence="1" id="KW-0677">Repeat</keyword>
<feature type="domain" description="NACHT" evidence="2">
    <location>
        <begin position="158"/>
        <end position="313"/>
    </location>
</feature>
<dbReference type="InterPro" id="IPR007111">
    <property type="entry name" value="NACHT_NTPase"/>
</dbReference>
<keyword evidence="4" id="KW-1185">Reference proteome</keyword>
<sequence length="783" mass="88035">MGGFFHDLRNLLSSTRENTNSRTHEINTADPRHLAVSQDLGASQRSYIPRQNPLGSAQAYTEAFVPADQPAYSDQSQHNSSGTLSFAHDFTINNPVIAENIHLSEPSLALKWLEVRALPGVEYHSEARDPPPRCHVGTREKFITTTERPLSDPNTEMRLLFLYGPAGVGKSAIIQTLAERQEEGRPLLKGATLFFPSLTLGNLSDSSPDNSARVWLTISYRLATLDPSYLAYVITQIRRDPKILEANMKQQFKTLIAEPLGEKKLLKSSGLLPIFIDGLDQCRKYEMMLQIIANFISDYPSAPLLWIITGRPDRRLLKAFDKLPLQDRVKKDFIPVDSEDALADVKIFLRSKFDQFQEDWDIINPSPWPKVDDFNHILASARGFFKIASAIARFVGSPDVDDPMAQLKVVVSTVAPLPTSAPEHPNPFLSVHEMYSEILQNVSEDHYRTAKRILGFYLLPRGFGSWASQSTSFLTLCNILDIEQGVASASLSRLLPLLDIPKPKDAIDTPIRFFHASFAEFLISPEASKKFWIDMQEVVDDLWQCHSRILRQANLSADTPLPRPNEIKLAWSPYPEEAQQYRIKLWRNAQRVFFHQLLPCPAAHCAMGIHYDELSVRGSTRRIGVLREINFDNLVDRYTLPDVPYRLLAFLDWLIESDDDLIRHGLLKMLDLGVRGFGWLKQDGISFRVDVERSHEGGSLITFKTYTDSALNVPAGVPSEGLFSTREPPATSGQLLNDLALHKDGFSASVVVGTRATGQCALLVDKNLENLTIYYLLPYDPTA</sequence>